<protein>
    <submittedName>
        <fullName evidence="2">Uncharacterized protein</fullName>
    </submittedName>
</protein>
<dbReference type="OrthoDB" id="442692at2759"/>
<proteinExistence type="predicted"/>
<dbReference type="InterPro" id="IPR033305">
    <property type="entry name" value="Hydin-like"/>
</dbReference>
<name>A0A9W9YPB2_9CNID</name>
<dbReference type="GO" id="GO:0005930">
    <property type="term" value="C:axoneme"/>
    <property type="evidence" value="ECO:0007669"/>
    <property type="project" value="TreeGrafter"/>
</dbReference>
<sequence length="376" mass="42144">MKVRKSQDKVTGLSTAKYPESTLEVETKQVMMHNVSSLPLTVVLKATYPFQLLVEDPRWALSMSNLLSRKCHSVLFDPSYKDDFVTRTAESQLEVSFKQHPQKDFVNLKGEVFFPNLTFEMEKVDFGCILNDTEVTQVVIVTNHSPMDVKYQWSFIDSAIQFENKEEDEGIGGEVDDDSQPEDDEEEDEAEETAVNVMIELPDHPSPESPPVDNRTGSSLGSRPSTAEEQRQQETSPVNQPLMSWGQSELMGIGIDEIFDILPLYSTLHSHESQKIQFTFYGHANISSQAVARCSVHGGPDYDIELLGQASLVQYFFDRQIVDYGKQLFDQAAVAEIVLHNTGKVGLNFVVLNVDSGNKLLPGALMFHQSKGTSRL</sequence>
<dbReference type="GO" id="GO:1904158">
    <property type="term" value="P:axonemal central apparatus assembly"/>
    <property type="evidence" value="ECO:0007669"/>
    <property type="project" value="TreeGrafter"/>
</dbReference>
<dbReference type="InterPro" id="IPR013783">
    <property type="entry name" value="Ig-like_fold"/>
</dbReference>
<reference evidence="2" key="1">
    <citation type="submission" date="2023-01" db="EMBL/GenBank/DDBJ databases">
        <title>Genome assembly of the deep-sea coral Lophelia pertusa.</title>
        <authorList>
            <person name="Herrera S."/>
            <person name="Cordes E."/>
        </authorList>
    </citation>
    <scope>NUCLEOTIDE SEQUENCE</scope>
    <source>
        <strain evidence="2">USNM1676648</strain>
        <tissue evidence="2">Polyp</tissue>
    </source>
</reference>
<dbReference type="PANTHER" id="PTHR23053:SF0">
    <property type="entry name" value="HYDROCEPHALUS-INDUCING PROTEIN HOMOLOG"/>
    <property type="match status" value="1"/>
</dbReference>
<accession>A0A9W9YPB2</accession>
<feature type="compositionally biased region" description="Polar residues" evidence="1">
    <location>
        <begin position="215"/>
        <end position="225"/>
    </location>
</feature>
<organism evidence="2 3">
    <name type="scientific">Desmophyllum pertusum</name>
    <dbReference type="NCBI Taxonomy" id="174260"/>
    <lineage>
        <taxon>Eukaryota</taxon>
        <taxon>Metazoa</taxon>
        <taxon>Cnidaria</taxon>
        <taxon>Anthozoa</taxon>
        <taxon>Hexacorallia</taxon>
        <taxon>Scleractinia</taxon>
        <taxon>Caryophylliina</taxon>
        <taxon>Caryophylliidae</taxon>
        <taxon>Desmophyllum</taxon>
    </lineage>
</organism>
<dbReference type="Gene3D" id="2.60.40.10">
    <property type="entry name" value="Immunoglobulins"/>
    <property type="match status" value="1"/>
</dbReference>
<evidence type="ECO:0000313" key="3">
    <source>
        <dbReference type="Proteomes" id="UP001163046"/>
    </source>
</evidence>
<dbReference type="Proteomes" id="UP001163046">
    <property type="component" value="Unassembled WGS sequence"/>
</dbReference>
<dbReference type="AlphaFoldDB" id="A0A9W9YPB2"/>
<feature type="compositionally biased region" description="Acidic residues" evidence="1">
    <location>
        <begin position="167"/>
        <end position="192"/>
    </location>
</feature>
<dbReference type="GO" id="GO:0003341">
    <property type="term" value="P:cilium movement"/>
    <property type="evidence" value="ECO:0007669"/>
    <property type="project" value="TreeGrafter"/>
</dbReference>
<feature type="region of interest" description="Disordered" evidence="1">
    <location>
        <begin position="167"/>
        <end position="243"/>
    </location>
</feature>
<comment type="caution">
    <text evidence="2">The sequence shown here is derived from an EMBL/GenBank/DDBJ whole genome shotgun (WGS) entry which is preliminary data.</text>
</comment>
<keyword evidence="3" id="KW-1185">Reference proteome</keyword>
<gene>
    <name evidence="2" type="ORF">OS493_015662</name>
</gene>
<evidence type="ECO:0000313" key="2">
    <source>
        <dbReference type="EMBL" id="KAJ7360558.1"/>
    </source>
</evidence>
<evidence type="ECO:0000256" key="1">
    <source>
        <dbReference type="SAM" id="MobiDB-lite"/>
    </source>
</evidence>
<feature type="compositionally biased region" description="Polar residues" evidence="1">
    <location>
        <begin position="233"/>
        <end position="243"/>
    </location>
</feature>
<dbReference type="PANTHER" id="PTHR23053">
    <property type="entry name" value="DLEC1 DELETED IN LUNG AND ESOPHAGEAL CANCER 1"/>
    <property type="match status" value="1"/>
</dbReference>
<dbReference type="EMBL" id="MU827309">
    <property type="protein sequence ID" value="KAJ7360558.1"/>
    <property type="molecule type" value="Genomic_DNA"/>
</dbReference>